<accession>A0AAV4MTK9</accession>
<dbReference type="Proteomes" id="UP001054837">
    <property type="component" value="Unassembled WGS sequence"/>
</dbReference>
<sequence length="221" mass="24650">MEFSIDQATGPLKGQDGEPNYSVKADIPEGITKIYSVNSITTNINNDHGGFQNVIAHVNTAPIINNNAKIGNVNTTNENRNTREGNDARAKSPTDDIIKPAKLINISDDGFKTPGKKQTTKATEKHNPFRIPVKNKFANIEEETTSNAQAKETDDYSPTKLPPIMLALTANYTHALQEIHRKFPKTEYKLTKGYAKIFPYTEDSYRKMITYLTNANMNTTL</sequence>
<keyword evidence="3" id="KW-1185">Reference proteome</keyword>
<feature type="compositionally biased region" description="Basic and acidic residues" evidence="1">
    <location>
        <begin position="80"/>
        <end position="93"/>
    </location>
</feature>
<dbReference type="AlphaFoldDB" id="A0AAV4MTK9"/>
<proteinExistence type="predicted"/>
<name>A0AAV4MTK9_9ARAC</name>
<organism evidence="2 3">
    <name type="scientific">Caerostris darwini</name>
    <dbReference type="NCBI Taxonomy" id="1538125"/>
    <lineage>
        <taxon>Eukaryota</taxon>
        <taxon>Metazoa</taxon>
        <taxon>Ecdysozoa</taxon>
        <taxon>Arthropoda</taxon>
        <taxon>Chelicerata</taxon>
        <taxon>Arachnida</taxon>
        <taxon>Araneae</taxon>
        <taxon>Araneomorphae</taxon>
        <taxon>Entelegynae</taxon>
        <taxon>Araneoidea</taxon>
        <taxon>Araneidae</taxon>
        <taxon>Caerostris</taxon>
    </lineage>
</organism>
<feature type="region of interest" description="Disordered" evidence="1">
    <location>
        <begin position="72"/>
        <end position="93"/>
    </location>
</feature>
<feature type="region of interest" description="Disordered" evidence="1">
    <location>
        <begin position="1"/>
        <end position="22"/>
    </location>
</feature>
<evidence type="ECO:0000313" key="2">
    <source>
        <dbReference type="EMBL" id="GIX75775.1"/>
    </source>
</evidence>
<protein>
    <submittedName>
        <fullName evidence="2">Uncharacterized protein</fullName>
    </submittedName>
</protein>
<evidence type="ECO:0000256" key="1">
    <source>
        <dbReference type="SAM" id="MobiDB-lite"/>
    </source>
</evidence>
<reference evidence="2 3" key="1">
    <citation type="submission" date="2021-06" db="EMBL/GenBank/DDBJ databases">
        <title>Caerostris darwini draft genome.</title>
        <authorList>
            <person name="Kono N."/>
            <person name="Arakawa K."/>
        </authorList>
    </citation>
    <scope>NUCLEOTIDE SEQUENCE [LARGE SCALE GENOMIC DNA]</scope>
</reference>
<dbReference type="EMBL" id="BPLQ01000856">
    <property type="protein sequence ID" value="GIX75775.1"/>
    <property type="molecule type" value="Genomic_DNA"/>
</dbReference>
<comment type="caution">
    <text evidence="2">The sequence shown here is derived from an EMBL/GenBank/DDBJ whole genome shotgun (WGS) entry which is preliminary data.</text>
</comment>
<evidence type="ECO:0000313" key="3">
    <source>
        <dbReference type="Proteomes" id="UP001054837"/>
    </source>
</evidence>
<gene>
    <name evidence="2" type="ORF">CDAR_220931</name>
</gene>